<evidence type="ECO:0000313" key="2">
    <source>
        <dbReference type="EMBL" id="RDX40477.1"/>
    </source>
</evidence>
<protein>
    <submittedName>
        <fullName evidence="2">Uncharacterized protein</fullName>
    </submittedName>
</protein>
<feature type="compositionally biased region" description="Polar residues" evidence="1">
    <location>
        <begin position="60"/>
        <end position="69"/>
    </location>
</feature>
<sequence length="212" mass="23344">MQDNRGVAPTYTFHLRCLSDLLASPTSLLQRSPCVTPRLSTGLASSRTSRHGAPYPPRHTVSSRASTSMAEDDSPTVGLLLDSTTCLYILSQTTWRRSECKPARRSSTGVQVLGNVVYGALRLPYPRLVVLRQHLYSVCSYRDGGPNSGERSWMSVKGNPSQAWEHVVCDSAQNPKLPLVTSHPHVEITEACPYPARIQGSVRIRKIKVSTE</sequence>
<dbReference type="EMBL" id="KZ857553">
    <property type="protein sequence ID" value="RDX40477.1"/>
    <property type="molecule type" value="Genomic_DNA"/>
</dbReference>
<dbReference type="AlphaFoldDB" id="A0A371CJP4"/>
<name>A0A371CJP4_9APHY</name>
<organism evidence="2 3">
    <name type="scientific">Lentinus brumalis</name>
    <dbReference type="NCBI Taxonomy" id="2498619"/>
    <lineage>
        <taxon>Eukaryota</taxon>
        <taxon>Fungi</taxon>
        <taxon>Dikarya</taxon>
        <taxon>Basidiomycota</taxon>
        <taxon>Agaricomycotina</taxon>
        <taxon>Agaricomycetes</taxon>
        <taxon>Polyporales</taxon>
        <taxon>Polyporaceae</taxon>
        <taxon>Lentinus</taxon>
    </lineage>
</organism>
<feature type="region of interest" description="Disordered" evidence="1">
    <location>
        <begin position="37"/>
        <end position="71"/>
    </location>
</feature>
<keyword evidence="3" id="KW-1185">Reference proteome</keyword>
<accession>A0A371CJP4</accession>
<dbReference type="Proteomes" id="UP000256964">
    <property type="component" value="Unassembled WGS sequence"/>
</dbReference>
<evidence type="ECO:0000313" key="3">
    <source>
        <dbReference type="Proteomes" id="UP000256964"/>
    </source>
</evidence>
<feature type="compositionally biased region" description="Polar residues" evidence="1">
    <location>
        <begin position="38"/>
        <end position="47"/>
    </location>
</feature>
<evidence type="ECO:0000256" key="1">
    <source>
        <dbReference type="SAM" id="MobiDB-lite"/>
    </source>
</evidence>
<gene>
    <name evidence="2" type="ORF">OH76DRAFT_336430</name>
</gene>
<reference evidence="2 3" key="1">
    <citation type="journal article" date="2018" name="Biotechnol. Biofuels">
        <title>Integrative visual omics of the white-rot fungus Polyporus brumalis exposes the biotechnological potential of its oxidative enzymes for delignifying raw plant biomass.</title>
        <authorList>
            <person name="Miyauchi S."/>
            <person name="Rancon A."/>
            <person name="Drula E."/>
            <person name="Hage H."/>
            <person name="Chaduli D."/>
            <person name="Favel A."/>
            <person name="Grisel S."/>
            <person name="Henrissat B."/>
            <person name="Herpoel-Gimbert I."/>
            <person name="Ruiz-Duenas F.J."/>
            <person name="Chevret D."/>
            <person name="Hainaut M."/>
            <person name="Lin J."/>
            <person name="Wang M."/>
            <person name="Pangilinan J."/>
            <person name="Lipzen A."/>
            <person name="Lesage-Meessen L."/>
            <person name="Navarro D."/>
            <person name="Riley R."/>
            <person name="Grigoriev I.V."/>
            <person name="Zhou S."/>
            <person name="Raouche S."/>
            <person name="Rosso M.N."/>
        </authorList>
    </citation>
    <scope>NUCLEOTIDE SEQUENCE [LARGE SCALE GENOMIC DNA]</scope>
    <source>
        <strain evidence="2 3">BRFM 1820</strain>
    </source>
</reference>
<proteinExistence type="predicted"/>